<reference evidence="2" key="1">
    <citation type="submission" date="2022-10" db="EMBL/GenBank/DDBJ databases">
        <authorList>
            <person name="Botero Cardona J."/>
        </authorList>
    </citation>
    <scope>NUCLEOTIDE SEQUENCE</scope>
    <source>
        <strain evidence="2">LMG 31819</strain>
        <strain evidence="1">R-53529</strain>
    </source>
</reference>
<dbReference type="AlphaFoldDB" id="A0A9W4TNP2"/>
<protein>
    <submittedName>
        <fullName evidence="2">Uncharacterized protein</fullName>
    </submittedName>
</protein>
<gene>
    <name evidence="1" type="ORF">R53529_LOCUS39</name>
    <name evidence="2" type="ORF">R53530_LOCUS1469</name>
</gene>
<evidence type="ECO:0000313" key="1">
    <source>
        <dbReference type="EMBL" id="CAI3922796.1"/>
    </source>
</evidence>
<sequence length="102" mass="11808">MPKLGSHKVKKAIAITKTINPSVNYRGVFKKLKFNILRWLPYQLTKPHYPRKITYVLVDILDINKIKEMSSSREDYMIQSDMVTYATAFAQIKITDSISSNL</sequence>
<proteinExistence type="predicted"/>
<dbReference type="EMBL" id="CAMXCS010000001">
    <property type="protein sequence ID" value="CAI3922796.1"/>
    <property type="molecule type" value="Genomic_DNA"/>
</dbReference>
<evidence type="ECO:0000313" key="2">
    <source>
        <dbReference type="EMBL" id="CAI3945074.1"/>
    </source>
</evidence>
<accession>A0A9W4TNP2</accession>
<dbReference type="Proteomes" id="UP001154255">
    <property type="component" value="Unassembled WGS sequence"/>
</dbReference>
<evidence type="ECO:0000313" key="4">
    <source>
        <dbReference type="Proteomes" id="UP001154259"/>
    </source>
</evidence>
<dbReference type="EMBL" id="CAMXCM010000003">
    <property type="protein sequence ID" value="CAI3945074.1"/>
    <property type="molecule type" value="Genomic_DNA"/>
</dbReference>
<evidence type="ECO:0000313" key="3">
    <source>
        <dbReference type="Proteomes" id="UP001154255"/>
    </source>
</evidence>
<comment type="caution">
    <text evidence="2">The sequence shown here is derived from an EMBL/GenBank/DDBJ whole genome shotgun (WGS) entry which is preliminary data.</text>
</comment>
<dbReference type="Proteomes" id="UP001154259">
    <property type="component" value="Unassembled WGS sequence"/>
</dbReference>
<keyword evidence="4" id="KW-1185">Reference proteome</keyword>
<name>A0A9W4TNP2_9PROT</name>
<organism evidence="2 3">
    <name type="scientific">Commensalibacter communis</name>
    <dbReference type="NCBI Taxonomy" id="2972786"/>
    <lineage>
        <taxon>Bacteria</taxon>
        <taxon>Pseudomonadati</taxon>
        <taxon>Pseudomonadota</taxon>
        <taxon>Alphaproteobacteria</taxon>
        <taxon>Acetobacterales</taxon>
        <taxon>Acetobacteraceae</taxon>
    </lineage>
</organism>